<evidence type="ECO:0000313" key="6">
    <source>
        <dbReference type="EMBL" id="KAG5420106.1"/>
    </source>
</evidence>
<comment type="subcellular location">
    <subcellularLocation>
        <location evidence="1">Membrane</location>
        <topology evidence="1">Single-pass membrane protein</topology>
    </subcellularLocation>
</comment>
<dbReference type="PANTHER" id="PTHR15407:SF28">
    <property type="entry name" value="RIBITOL-5-PHOSPHATE TRANSFERASE FKTN"/>
    <property type="match status" value="1"/>
</dbReference>
<evidence type="ECO:0000256" key="2">
    <source>
        <dbReference type="ARBA" id="ARBA00022692"/>
    </source>
</evidence>
<comment type="caution">
    <text evidence="6">The sequence shown here is derived from an EMBL/GenBank/DDBJ whole genome shotgun (WGS) entry which is preliminary data.</text>
</comment>
<evidence type="ECO:0000256" key="4">
    <source>
        <dbReference type="ARBA" id="ARBA00023136"/>
    </source>
</evidence>
<dbReference type="Proteomes" id="UP000669133">
    <property type="component" value="Unassembled WGS sequence"/>
</dbReference>
<dbReference type="GO" id="GO:0016020">
    <property type="term" value="C:membrane"/>
    <property type="evidence" value="ECO:0007669"/>
    <property type="project" value="UniProtKB-SubCell"/>
</dbReference>
<dbReference type="AlphaFoldDB" id="A0A8H7ZJG8"/>
<gene>
    <name evidence="6" type="ORF">I9W82_001986</name>
</gene>
<dbReference type="OrthoDB" id="444255at2759"/>
<dbReference type="PANTHER" id="PTHR15407">
    <property type="entry name" value="FUKUTIN-RELATED"/>
    <property type="match status" value="1"/>
</dbReference>
<dbReference type="GO" id="GO:0009100">
    <property type="term" value="P:glycoprotein metabolic process"/>
    <property type="evidence" value="ECO:0007669"/>
    <property type="project" value="UniProtKB-ARBA"/>
</dbReference>
<evidence type="ECO:0000256" key="3">
    <source>
        <dbReference type="ARBA" id="ARBA00022989"/>
    </source>
</evidence>
<dbReference type="InterPro" id="IPR009644">
    <property type="entry name" value="FKTN/MNN4/W02B3.4-1"/>
</dbReference>
<sequence>MESPKHTTTFHKPPKEIDPPQLYQDDRFTFGALFDNISSQEQLPKAIPFQWSDWVDLTYLNHQLSKPFDQRLQCKDIINEMNFVPHRAQVRAKADPQRVGCINTKDLTDEDIKAMGFQDKSQLLGFVQFRHSQVTTTEYVRNLQGKSYLLTHQPLPYKVIFLNDYGDDLSFDVYKGRPQTTETEFDLVKQFEQIAPNRSYVYDPQPIIELQEEDFTYNRRLLARKLNQLRSADTLDQLQQSFLNSMWTTIDTKPSENPETRYFKEATLHMDRDNHDSGWHYDWRFFNGRLGDNVDRTSIIMERLSRNWFKFSEKYGIVSWIAHGPLLSWYWNGGTFPFDNDLDIQMPIQHLLKLGELYNQTLIVEDPREGTGKFLVEVGTFVHNRHISKRGNHIDARFIDIDTGIYIDITGLSTSGAQPTANYYLNVNDDIDEGPVLQKDATVFNDRRVHFYNLPHISPLKLTMLDGVPCYVPNSIIQRLKFEYPNRALTKVEYNDWYFINKLQSWIHEPSLVKVFDPNDYIKSNGRINKTKLRKLIQNLSDQEIYQILTENHRVLIDYYQSQALAQYHQHEIRYLFKVDGSKHKNVNDLPQGKILDDPTAHQKQEYRHLIEDGVHLKSPVRESLFEYEKVNGRRDEYNRKAFEVLDKMG</sequence>
<evidence type="ECO:0000313" key="7">
    <source>
        <dbReference type="Proteomes" id="UP000669133"/>
    </source>
</evidence>
<evidence type="ECO:0000259" key="5">
    <source>
        <dbReference type="Pfam" id="PF04991"/>
    </source>
</evidence>
<proteinExistence type="predicted"/>
<accession>A0A8H7ZJG8</accession>
<dbReference type="GeneID" id="93650615"/>
<dbReference type="InterPro" id="IPR007074">
    <property type="entry name" value="LicD/FKTN/FKRP_NTP_transf"/>
</dbReference>
<organism evidence="6 7">
    <name type="scientific">Candida metapsilosis</name>
    <dbReference type="NCBI Taxonomy" id="273372"/>
    <lineage>
        <taxon>Eukaryota</taxon>
        <taxon>Fungi</taxon>
        <taxon>Dikarya</taxon>
        <taxon>Ascomycota</taxon>
        <taxon>Saccharomycotina</taxon>
        <taxon>Pichiomycetes</taxon>
        <taxon>Debaryomycetaceae</taxon>
        <taxon>Candida/Lodderomyces clade</taxon>
        <taxon>Candida</taxon>
    </lineage>
</organism>
<evidence type="ECO:0000256" key="1">
    <source>
        <dbReference type="ARBA" id="ARBA00004167"/>
    </source>
</evidence>
<keyword evidence="7" id="KW-1185">Reference proteome</keyword>
<reference evidence="6 7" key="1">
    <citation type="submission" date="2020-12" db="EMBL/GenBank/DDBJ databases">
        <title>Effect of drift, selection, and recombination on the evolution of hybrid genomes in Candida yeast pathogens.</title>
        <authorList>
            <person name="Mixao V."/>
            <person name="Ksiezopolska E."/>
            <person name="Saus E."/>
            <person name="Boekhout T."/>
            <person name="Gacser A."/>
            <person name="Gabaldon T."/>
        </authorList>
    </citation>
    <scope>NUCLEOTIDE SEQUENCE [LARGE SCALE GENOMIC DNA]</scope>
    <source>
        <strain evidence="6 7">BP57</strain>
    </source>
</reference>
<feature type="domain" description="LicD/FKTN/FKRP nucleotidyltransferase" evidence="5">
    <location>
        <begin position="313"/>
        <end position="422"/>
    </location>
</feature>
<dbReference type="EMBL" id="JAEOAQ010000002">
    <property type="protein sequence ID" value="KAG5420106.1"/>
    <property type="molecule type" value="Genomic_DNA"/>
</dbReference>
<keyword evidence="3" id="KW-1133">Transmembrane helix</keyword>
<keyword evidence="4" id="KW-0472">Membrane</keyword>
<keyword evidence="2" id="KW-0812">Transmembrane</keyword>
<name>A0A8H7ZJG8_9ASCO</name>
<protein>
    <recommendedName>
        <fullName evidence="5">LicD/FKTN/FKRP nucleotidyltransferase domain-containing protein</fullName>
    </recommendedName>
</protein>
<dbReference type="Pfam" id="PF04991">
    <property type="entry name" value="LicD"/>
    <property type="match status" value="1"/>
</dbReference>
<dbReference type="RefSeq" id="XP_067549222.1">
    <property type="nucleotide sequence ID" value="XM_067690791.1"/>
</dbReference>